<feature type="signal peptide" evidence="1">
    <location>
        <begin position="1"/>
        <end position="20"/>
    </location>
</feature>
<proteinExistence type="predicted"/>
<feature type="chain" id="PRO_5030621218" evidence="1">
    <location>
        <begin position="21"/>
        <end position="83"/>
    </location>
</feature>
<reference evidence="2 3" key="1">
    <citation type="submission" date="2017-10" db="EMBL/GenBank/DDBJ databases">
        <authorList>
            <person name="Regsiter A."/>
            <person name="William W."/>
        </authorList>
    </citation>
    <scope>NUCLEOTIDE SEQUENCE [LARGE SCALE GENOMIC DNA]</scope>
    <source>
        <strain evidence="2 3">CFBP6991</strain>
    </source>
</reference>
<evidence type="ECO:0000313" key="2">
    <source>
        <dbReference type="EMBL" id="SOO22500.1"/>
    </source>
</evidence>
<evidence type="ECO:0000256" key="1">
    <source>
        <dbReference type="SAM" id="SignalP"/>
    </source>
</evidence>
<dbReference type="NCBIfam" id="NF033894">
    <property type="entry name" value="Eex_IncN"/>
    <property type="match status" value="1"/>
</dbReference>
<protein>
    <submittedName>
        <fullName evidence="2">Uncharacterized protein</fullName>
    </submittedName>
</protein>
<keyword evidence="1" id="KW-0732">Signal</keyword>
<organism evidence="2 3">
    <name type="scientific">Xanthomonas campestris pv. phaseoli</name>
    <dbReference type="NCBI Taxonomy" id="317013"/>
    <lineage>
        <taxon>Bacteria</taxon>
        <taxon>Pseudomonadati</taxon>
        <taxon>Pseudomonadota</taxon>
        <taxon>Gammaproteobacteria</taxon>
        <taxon>Lysobacterales</taxon>
        <taxon>Lysobacteraceae</taxon>
        <taxon>Xanthomonas</taxon>
    </lineage>
</organism>
<accession>A0A7Z7NFV0</accession>
<sequence>MYKFSFIVLLMLLLAGCDSGQPTRTVEEFKADKELRHSMLATCKNNPGEKSMSPSCINAQQAENEIANSRRGYSPLPSVRMGN</sequence>
<dbReference type="AlphaFoldDB" id="A0A7Z7NFV0"/>
<comment type="caution">
    <text evidence="2">The sequence shown here is derived from an EMBL/GenBank/DDBJ whole genome shotgun (WGS) entry which is preliminary data.</text>
</comment>
<name>A0A7Z7NFV0_XANCH</name>
<dbReference type="EMBL" id="OCZC01000043">
    <property type="protein sequence ID" value="SOO22500.1"/>
    <property type="molecule type" value="Genomic_DNA"/>
</dbReference>
<dbReference type="PROSITE" id="PS51257">
    <property type="entry name" value="PROKAR_LIPOPROTEIN"/>
    <property type="match status" value="1"/>
</dbReference>
<dbReference type="Proteomes" id="UP000234345">
    <property type="component" value="Unassembled WGS sequence"/>
</dbReference>
<evidence type="ECO:0000313" key="3">
    <source>
        <dbReference type="Proteomes" id="UP000234345"/>
    </source>
</evidence>
<gene>
    <name evidence="2" type="ORF">XFF6991_150261</name>
</gene>
<dbReference type="RefSeq" id="WP_227479482.1">
    <property type="nucleotide sequence ID" value="NZ_OCZC01000043.1"/>
</dbReference>
<dbReference type="InterPro" id="IPR047937">
    <property type="entry name" value="Eex_IncN-like"/>
</dbReference>